<organism evidence="8 9">
    <name type="scientific">Sinisalibacter aestuarii</name>
    <dbReference type="NCBI Taxonomy" id="2949426"/>
    <lineage>
        <taxon>Bacteria</taxon>
        <taxon>Pseudomonadati</taxon>
        <taxon>Pseudomonadota</taxon>
        <taxon>Alphaproteobacteria</taxon>
        <taxon>Rhodobacterales</taxon>
        <taxon>Roseobacteraceae</taxon>
        <taxon>Sinisalibacter</taxon>
    </lineage>
</organism>
<dbReference type="PRINTS" id="PR00604">
    <property type="entry name" value="CYTCHRMECIAB"/>
</dbReference>
<dbReference type="InterPro" id="IPR002327">
    <property type="entry name" value="Cyt_c_1A/1B"/>
</dbReference>
<dbReference type="Pfam" id="PF00034">
    <property type="entry name" value="Cytochrom_C"/>
    <property type="match status" value="1"/>
</dbReference>
<dbReference type="PROSITE" id="PS51007">
    <property type="entry name" value="CYTC"/>
    <property type="match status" value="1"/>
</dbReference>
<evidence type="ECO:0000256" key="5">
    <source>
        <dbReference type="ARBA" id="ARBA00023004"/>
    </source>
</evidence>
<feature type="domain" description="Cytochrome c" evidence="7">
    <location>
        <begin position="78"/>
        <end position="178"/>
    </location>
</feature>
<protein>
    <submittedName>
        <fullName evidence="8">Cytochrome c</fullName>
    </submittedName>
</protein>
<evidence type="ECO:0000256" key="4">
    <source>
        <dbReference type="ARBA" id="ARBA00022982"/>
    </source>
</evidence>
<evidence type="ECO:0000256" key="1">
    <source>
        <dbReference type="ARBA" id="ARBA00022448"/>
    </source>
</evidence>
<dbReference type="EMBL" id="BROH01000001">
    <property type="protein sequence ID" value="GKY86195.1"/>
    <property type="molecule type" value="Genomic_DNA"/>
</dbReference>
<keyword evidence="4" id="KW-0249">Electron transport</keyword>
<keyword evidence="3 6" id="KW-0479">Metal-binding</keyword>
<name>A0ABQ5LMF7_9RHOB</name>
<dbReference type="PANTHER" id="PTHR11961">
    <property type="entry name" value="CYTOCHROME C"/>
    <property type="match status" value="1"/>
</dbReference>
<keyword evidence="9" id="KW-1185">Reference proteome</keyword>
<dbReference type="SUPFAM" id="SSF46626">
    <property type="entry name" value="Cytochrome c"/>
    <property type="match status" value="1"/>
</dbReference>
<evidence type="ECO:0000256" key="3">
    <source>
        <dbReference type="ARBA" id="ARBA00022723"/>
    </source>
</evidence>
<comment type="caution">
    <text evidence="8">The sequence shown here is derived from an EMBL/GenBank/DDBJ whole genome shotgun (WGS) entry which is preliminary data.</text>
</comment>
<accession>A0ABQ5LMF7</accession>
<evidence type="ECO:0000256" key="2">
    <source>
        <dbReference type="ARBA" id="ARBA00022617"/>
    </source>
</evidence>
<evidence type="ECO:0000313" key="8">
    <source>
        <dbReference type="EMBL" id="GKY86195.1"/>
    </source>
</evidence>
<keyword evidence="1" id="KW-0813">Transport</keyword>
<dbReference type="InterPro" id="IPR036909">
    <property type="entry name" value="Cyt_c-like_dom_sf"/>
</dbReference>
<evidence type="ECO:0000313" key="9">
    <source>
        <dbReference type="Proteomes" id="UP001144205"/>
    </source>
</evidence>
<gene>
    <name evidence="8" type="ORF">STA1M1_00640</name>
</gene>
<proteinExistence type="predicted"/>
<evidence type="ECO:0000259" key="7">
    <source>
        <dbReference type="PROSITE" id="PS51007"/>
    </source>
</evidence>
<keyword evidence="2 6" id="KW-0349">Heme</keyword>
<dbReference type="InterPro" id="IPR009056">
    <property type="entry name" value="Cyt_c-like_dom"/>
</dbReference>
<evidence type="ECO:0000256" key="6">
    <source>
        <dbReference type="PROSITE-ProRule" id="PRU00433"/>
    </source>
</evidence>
<dbReference type="Gene3D" id="1.10.760.10">
    <property type="entry name" value="Cytochrome c-like domain"/>
    <property type="match status" value="1"/>
</dbReference>
<dbReference type="RefSeq" id="WP_281840164.1">
    <property type="nucleotide sequence ID" value="NZ_BROH01000001.1"/>
</dbReference>
<dbReference type="Proteomes" id="UP001144205">
    <property type="component" value="Unassembled WGS sequence"/>
</dbReference>
<keyword evidence="5 6" id="KW-0408">Iron</keyword>
<sequence>MFNTTNLIKLGASVAGALLILLFVNWGASALYRVVEESHGDEEQHATQGYVIAPDGAGEDEPAEEEVEVAFADVFAAADPAAGEKVFGKCRACHKLEDGANATGPSLYGVVDRAIAEEPGFSYSDALLGLQGGTWTPEEIDAYVTNPKEYAPGNKMTFAGLKKIEDRANLIAYLATIGG</sequence>
<reference evidence="8" key="1">
    <citation type="journal article" date="2023" name="Int. J. Syst. Evol. Microbiol.">
        <title>Sinisalibacter aestuarii sp. nov., isolated from estuarine sediment of the Arakawa River.</title>
        <authorList>
            <person name="Arafat S.T."/>
            <person name="Hirano S."/>
            <person name="Sato A."/>
            <person name="Takeuchi K."/>
            <person name="Yasuda T."/>
            <person name="Terahara T."/>
            <person name="Hamada M."/>
            <person name="Kobayashi T."/>
        </authorList>
    </citation>
    <scope>NUCLEOTIDE SEQUENCE</scope>
    <source>
        <strain evidence="8">B-399</strain>
    </source>
</reference>